<protein>
    <recommendedName>
        <fullName evidence="2">Aminotransferase class V domain-containing protein</fullName>
    </recommendedName>
</protein>
<evidence type="ECO:0000256" key="1">
    <source>
        <dbReference type="ARBA" id="ARBA00022898"/>
    </source>
</evidence>
<dbReference type="EMBL" id="JBBNAG010000002">
    <property type="protein sequence ID" value="KAK9157613.1"/>
    <property type="molecule type" value="Genomic_DNA"/>
</dbReference>
<feature type="domain" description="Aminotransferase class V" evidence="2">
    <location>
        <begin position="215"/>
        <end position="265"/>
    </location>
</feature>
<evidence type="ECO:0000313" key="3">
    <source>
        <dbReference type="EMBL" id="KAK9157613.1"/>
    </source>
</evidence>
<sequence>MLPCLQTHLRPQRPPDLLPDLQLQRPQRDPLVERQGHRRVQLARQKVANFVNSTGSGEIVFTRNATEAINLVAYSWGLDNLRAGDQIVLTVAEHHSVIVPWQIVAQKTGSVLKFVSLTEKQVPNLEELKEILNSRQKAKLVAIHHVSNVLGSVLPVEEIVGWAHDVGAKVLVDACQSVPHMEVDVKSLGVDFLVASSHKMYWTYWGWFPVWEEREHSTYAEPPSRFEAGTPAIGEAIGLGAAVDYLSGIGMKTIHKYETELANYLDLASLCLWFDDIKKHKDMHWIVVLHLADTPDFARNYKSNTELLELFIRFLCIKVELLLAQDRSYWISRVLVLAVVSEANLANFSRLSFSATKPE</sequence>
<evidence type="ECO:0000259" key="2">
    <source>
        <dbReference type="Pfam" id="PF00266"/>
    </source>
</evidence>
<dbReference type="InterPro" id="IPR015424">
    <property type="entry name" value="PyrdxlP-dep_Trfase"/>
</dbReference>
<proteinExistence type="predicted"/>
<dbReference type="InterPro" id="IPR015421">
    <property type="entry name" value="PyrdxlP-dep_Trfase_major"/>
</dbReference>
<organism evidence="3 4">
    <name type="scientific">Stephania cephalantha</name>
    <dbReference type="NCBI Taxonomy" id="152367"/>
    <lineage>
        <taxon>Eukaryota</taxon>
        <taxon>Viridiplantae</taxon>
        <taxon>Streptophyta</taxon>
        <taxon>Embryophyta</taxon>
        <taxon>Tracheophyta</taxon>
        <taxon>Spermatophyta</taxon>
        <taxon>Magnoliopsida</taxon>
        <taxon>Ranunculales</taxon>
        <taxon>Menispermaceae</taxon>
        <taxon>Menispermoideae</taxon>
        <taxon>Cissampelideae</taxon>
        <taxon>Stephania</taxon>
    </lineage>
</organism>
<keyword evidence="1" id="KW-0663">Pyridoxal phosphate</keyword>
<accession>A0AAP0PV68</accession>
<reference evidence="3 4" key="1">
    <citation type="submission" date="2024-01" db="EMBL/GenBank/DDBJ databases">
        <title>Genome assemblies of Stephania.</title>
        <authorList>
            <person name="Yang L."/>
        </authorList>
    </citation>
    <scope>NUCLEOTIDE SEQUENCE [LARGE SCALE GENOMIC DNA]</scope>
    <source>
        <strain evidence="3">JXDWG</strain>
        <tissue evidence="3">Leaf</tissue>
    </source>
</reference>
<dbReference type="AlphaFoldDB" id="A0AAP0PV68"/>
<dbReference type="Proteomes" id="UP001419268">
    <property type="component" value="Unassembled WGS sequence"/>
</dbReference>
<comment type="caution">
    <text evidence="3">The sequence shown here is derived from an EMBL/GenBank/DDBJ whole genome shotgun (WGS) entry which is preliminary data.</text>
</comment>
<dbReference type="PANTHER" id="PTHR43586:SF8">
    <property type="entry name" value="CYSTEINE DESULFURASE 1, CHLOROPLASTIC"/>
    <property type="match status" value="1"/>
</dbReference>
<evidence type="ECO:0000313" key="4">
    <source>
        <dbReference type="Proteomes" id="UP001419268"/>
    </source>
</evidence>
<feature type="domain" description="Aminotransferase class V" evidence="2">
    <location>
        <begin position="37"/>
        <end position="201"/>
    </location>
</feature>
<dbReference type="SUPFAM" id="SSF53383">
    <property type="entry name" value="PLP-dependent transferases"/>
    <property type="match status" value="1"/>
</dbReference>
<gene>
    <name evidence="3" type="ORF">Scep_004187</name>
</gene>
<keyword evidence="4" id="KW-1185">Reference proteome</keyword>
<dbReference type="Gene3D" id="3.40.640.10">
    <property type="entry name" value="Type I PLP-dependent aspartate aminotransferase-like (Major domain)"/>
    <property type="match status" value="1"/>
</dbReference>
<dbReference type="Pfam" id="PF00266">
    <property type="entry name" value="Aminotran_5"/>
    <property type="match status" value="2"/>
</dbReference>
<dbReference type="InterPro" id="IPR000192">
    <property type="entry name" value="Aminotrans_V_dom"/>
</dbReference>
<name>A0AAP0PV68_9MAGN</name>
<dbReference type="PANTHER" id="PTHR43586">
    <property type="entry name" value="CYSTEINE DESULFURASE"/>
    <property type="match status" value="1"/>
</dbReference>